<gene>
    <name evidence="5" type="ORF">TM7x_00850</name>
</gene>
<dbReference type="PANTHER" id="PTHR33375:SF1">
    <property type="entry name" value="CHROMOSOME-PARTITIONING PROTEIN PARB-RELATED"/>
    <property type="match status" value="1"/>
</dbReference>
<dbReference type="FunFam" id="3.90.1530.30:FF:000001">
    <property type="entry name" value="Chromosome partitioning protein ParB"/>
    <property type="match status" value="1"/>
</dbReference>
<keyword evidence="3" id="KW-0238">DNA-binding</keyword>
<keyword evidence="2" id="KW-0159">Chromosome partition</keyword>
<dbReference type="SMART" id="SM00470">
    <property type="entry name" value="ParB"/>
    <property type="match status" value="1"/>
</dbReference>
<dbReference type="SUPFAM" id="SSF110849">
    <property type="entry name" value="ParB/Sulfiredoxin"/>
    <property type="match status" value="1"/>
</dbReference>
<reference evidence="5 6" key="1">
    <citation type="journal article" date="2015" name="Proc. Natl. Acad. Sci. U.S.A.">
        <title>Cultivation of a human-associated TM7 phylotype reveals a reduced genome and epibiotic parasitic lifestyle.</title>
        <authorList>
            <person name="He X."/>
            <person name="McLean J.S."/>
            <person name="Edlund A."/>
            <person name="Yooseph S."/>
            <person name="Hall A.P."/>
            <person name="Liu S.Y."/>
            <person name="Dorrestein P.C."/>
            <person name="Esquenazi E."/>
            <person name="Hunter R.C."/>
            <person name="Cheng G."/>
            <person name="Nelson K.E."/>
            <person name="Lux R."/>
            <person name="Shi W."/>
        </authorList>
    </citation>
    <scope>NUCLEOTIDE SEQUENCE [LARGE SCALE GENOMIC DNA]</scope>
    <source>
        <strain evidence="5 6">TM7x</strain>
    </source>
</reference>
<evidence type="ECO:0000313" key="6">
    <source>
        <dbReference type="Proteomes" id="UP000030902"/>
    </source>
</evidence>
<evidence type="ECO:0000256" key="1">
    <source>
        <dbReference type="ARBA" id="ARBA00006295"/>
    </source>
</evidence>
<dbReference type="RefSeq" id="WP_039326965.1">
    <property type="nucleotide sequence ID" value="NZ_CP007496.1"/>
</dbReference>
<name>A0A6S4GQK7_9BACT</name>
<dbReference type="Pfam" id="PF02195">
    <property type="entry name" value="ParB_N"/>
    <property type="match status" value="1"/>
</dbReference>
<dbReference type="NCBIfam" id="TIGR00180">
    <property type="entry name" value="parB_part"/>
    <property type="match status" value="1"/>
</dbReference>
<dbReference type="Proteomes" id="UP000030902">
    <property type="component" value="Chromosome"/>
</dbReference>
<dbReference type="Pfam" id="PF23552">
    <property type="entry name" value="ParB_C"/>
    <property type="match status" value="1"/>
</dbReference>
<dbReference type="InterPro" id="IPR050336">
    <property type="entry name" value="Chromosome_partition/occlusion"/>
</dbReference>
<keyword evidence="6" id="KW-1185">Reference proteome</keyword>
<organism evidence="5 6">
    <name type="scientific">Candidatus Nanosynbacter lyticus</name>
    <dbReference type="NCBI Taxonomy" id="2093824"/>
    <lineage>
        <taxon>Bacteria</taxon>
        <taxon>Candidatus Saccharimonadota</taxon>
        <taxon>Candidatus Saccharimonadia</taxon>
        <taxon>Candidatus Nanosynbacterales</taxon>
        <taxon>Candidatus Nanosynbacteraceae</taxon>
        <taxon>Candidatus Nanosynbacter</taxon>
    </lineage>
</organism>
<proteinExistence type="inferred from homology"/>
<dbReference type="SUPFAM" id="SSF109709">
    <property type="entry name" value="KorB DNA-binding domain-like"/>
    <property type="match status" value="1"/>
</dbReference>
<protein>
    <submittedName>
        <fullName evidence="5">Stage 0 sporulation protein J</fullName>
    </submittedName>
</protein>
<comment type="similarity">
    <text evidence="1">Belongs to the ParB family.</text>
</comment>
<dbReference type="KEGG" id="sox:TM7x_00850"/>
<dbReference type="Gene3D" id="1.10.10.2830">
    <property type="match status" value="1"/>
</dbReference>
<evidence type="ECO:0000313" key="5">
    <source>
        <dbReference type="EMBL" id="AJA06350.1"/>
    </source>
</evidence>
<dbReference type="GO" id="GO:0007059">
    <property type="term" value="P:chromosome segregation"/>
    <property type="evidence" value="ECO:0007669"/>
    <property type="project" value="UniProtKB-KW"/>
</dbReference>
<dbReference type="InterPro" id="IPR057240">
    <property type="entry name" value="ParB_dimer_C"/>
</dbReference>
<accession>A0A6S4GQK7</accession>
<dbReference type="PANTHER" id="PTHR33375">
    <property type="entry name" value="CHROMOSOME-PARTITIONING PROTEIN PARB-RELATED"/>
    <property type="match status" value="1"/>
</dbReference>
<evidence type="ECO:0000256" key="2">
    <source>
        <dbReference type="ARBA" id="ARBA00022829"/>
    </source>
</evidence>
<dbReference type="InterPro" id="IPR041468">
    <property type="entry name" value="HTH_ParB/Spo0J"/>
</dbReference>
<dbReference type="AlphaFoldDB" id="A0A6S4GQK7"/>
<feature type="domain" description="ParB-like N-terminal" evidence="4">
    <location>
        <begin position="36"/>
        <end position="125"/>
    </location>
</feature>
<dbReference type="Pfam" id="PF17762">
    <property type="entry name" value="HTH_ParB"/>
    <property type="match status" value="1"/>
</dbReference>
<dbReference type="InterPro" id="IPR036086">
    <property type="entry name" value="ParB/Sulfiredoxin_sf"/>
</dbReference>
<dbReference type="EMBL" id="CP007496">
    <property type="protein sequence ID" value="AJA06350.1"/>
    <property type="molecule type" value="Genomic_DNA"/>
</dbReference>
<dbReference type="FunFam" id="1.10.10.2830:FF:000001">
    <property type="entry name" value="Chromosome partitioning protein ParB"/>
    <property type="match status" value="1"/>
</dbReference>
<dbReference type="GO" id="GO:0005694">
    <property type="term" value="C:chromosome"/>
    <property type="evidence" value="ECO:0007669"/>
    <property type="project" value="TreeGrafter"/>
</dbReference>
<evidence type="ECO:0000259" key="4">
    <source>
        <dbReference type="SMART" id="SM00470"/>
    </source>
</evidence>
<dbReference type="CDD" id="cd16393">
    <property type="entry name" value="SPO0J_N"/>
    <property type="match status" value="1"/>
</dbReference>
<dbReference type="GO" id="GO:0003677">
    <property type="term" value="F:DNA binding"/>
    <property type="evidence" value="ECO:0007669"/>
    <property type="project" value="UniProtKB-KW"/>
</dbReference>
<sequence>MKKGLGRGFESLIPTNLIDETFDPTAQQDEKVSRLRDIAIDRVVPDPDQPRRFFDEAALNELAESVREHGVVQPIVVTPKGDKYLIVAGERRWRAANKAGLTEVPCIVRSMNDQNRLEISLIENLQRHDLNALETATAYQKLRDQFNMTLEEIGKRLGGKSISAVSNTLRLLKLPKSVQKALFEGRLNEGQARPLIGLPEEAAEDIMERAIREEWSARRVEQVVTLWKQAKDSPIENKRRPADMPHADVVASLSKRFGTGVKIRTNGRGAGQISIKFKDGLEFERIRELLER</sequence>
<dbReference type="Gene3D" id="3.90.1530.30">
    <property type="match status" value="1"/>
</dbReference>
<dbReference type="InterPro" id="IPR004437">
    <property type="entry name" value="ParB/RepB/Spo0J"/>
</dbReference>
<dbReference type="InterPro" id="IPR003115">
    <property type="entry name" value="ParB_N"/>
</dbReference>
<evidence type="ECO:0000256" key="3">
    <source>
        <dbReference type="ARBA" id="ARBA00023125"/>
    </source>
</evidence>